<gene>
    <name evidence="2" type="ORF">GGD89_000245</name>
</gene>
<dbReference type="EMBL" id="JACIGK010000001">
    <property type="protein sequence ID" value="MBB4264639.1"/>
    <property type="molecule type" value="Genomic_DNA"/>
</dbReference>
<dbReference type="Proteomes" id="UP000554286">
    <property type="component" value="Unassembled WGS sequence"/>
</dbReference>
<keyword evidence="3" id="KW-1185">Reference proteome</keyword>
<name>A0A7W6R9Y3_9PROT</name>
<sequence length="320" mass="34383">MLLVPPRPHGSATNRPIRPQSPTAPALGDRHAGWIATGAALLALTLTVLGTATPASAQEAASTGPGPNGETAPAITLAPHEARYEMRLIRRAPGSPLVNVHGTMAYRLTDTCDGWAMESRTELALFHKEGDPVLSDWTFISWESKAADRYRFRIRSERDGQVEEIIDGRAEMAAGEGGRRGVAHFTHPEKKDLDLEAPVMLPGEHTLAVLRAAAEGRRLFTVPMFDGSETEGAMQATAVIAESVPAGTVSELPEAALLAGPSWRMVLSFFAPDENTTLPEYEVRLRYHTNGVAEEVIQDFGTMALRASLVELTPVTDGGC</sequence>
<evidence type="ECO:0008006" key="4">
    <source>
        <dbReference type="Google" id="ProtNLM"/>
    </source>
</evidence>
<organism evidence="2 3">
    <name type="scientific">Roseospira visakhapatnamensis</name>
    <dbReference type="NCBI Taxonomy" id="390880"/>
    <lineage>
        <taxon>Bacteria</taxon>
        <taxon>Pseudomonadati</taxon>
        <taxon>Pseudomonadota</taxon>
        <taxon>Alphaproteobacteria</taxon>
        <taxon>Rhodospirillales</taxon>
        <taxon>Rhodospirillaceae</taxon>
        <taxon>Roseospira</taxon>
    </lineage>
</organism>
<dbReference type="AlphaFoldDB" id="A0A7W6R9Y3"/>
<evidence type="ECO:0000313" key="3">
    <source>
        <dbReference type="Proteomes" id="UP000554286"/>
    </source>
</evidence>
<dbReference type="RefSeq" id="WP_184042265.1">
    <property type="nucleotide sequence ID" value="NZ_JACIGK010000001.1"/>
</dbReference>
<feature type="region of interest" description="Disordered" evidence="1">
    <location>
        <begin position="1"/>
        <end position="29"/>
    </location>
</feature>
<reference evidence="2 3" key="1">
    <citation type="submission" date="2020-08" db="EMBL/GenBank/DDBJ databases">
        <title>Genome sequencing of Purple Non-Sulfur Bacteria from various extreme environments.</title>
        <authorList>
            <person name="Mayer M."/>
        </authorList>
    </citation>
    <scope>NUCLEOTIDE SEQUENCE [LARGE SCALE GENOMIC DNA]</scope>
    <source>
        <strain evidence="2 3">JA131</strain>
    </source>
</reference>
<dbReference type="InterPro" id="IPR015000">
    <property type="entry name" value="EipB-like"/>
</dbReference>
<dbReference type="Pfam" id="PF08904">
    <property type="entry name" value="EipB_like"/>
    <property type="match status" value="1"/>
</dbReference>
<evidence type="ECO:0000256" key="1">
    <source>
        <dbReference type="SAM" id="MobiDB-lite"/>
    </source>
</evidence>
<comment type="caution">
    <text evidence="2">The sequence shown here is derived from an EMBL/GenBank/DDBJ whole genome shotgun (WGS) entry which is preliminary data.</text>
</comment>
<proteinExistence type="predicted"/>
<accession>A0A7W6R9Y3</accession>
<protein>
    <recommendedName>
        <fullName evidence="4">DUF1849 family protein</fullName>
    </recommendedName>
</protein>
<evidence type="ECO:0000313" key="2">
    <source>
        <dbReference type="EMBL" id="MBB4264639.1"/>
    </source>
</evidence>